<dbReference type="Proteomes" id="UP000789920">
    <property type="component" value="Unassembled WGS sequence"/>
</dbReference>
<dbReference type="EMBL" id="CAJVQC010087694">
    <property type="protein sequence ID" value="CAG8823551.1"/>
    <property type="molecule type" value="Genomic_DNA"/>
</dbReference>
<sequence length="44" mass="5055">SPPKKQRLHKDKHIKSYMNIDESDQEDQESNSDIGTANDNIIKS</sequence>
<gene>
    <name evidence="1" type="ORF">RPERSI_LOCUS26045</name>
</gene>
<name>A0ACA9S3X2_9GLOM</name>
<reference evidence="1" key="1">
    <citation type="submission" date="2021-06" db="EMBL/GenBank/DDBJ databases">
        <authorList>
            <person name="Kallberg Y."/>
            <person name="Tangrot J."/>
            <person name="Rosling A."/>
        </authorList>
    </citation>
    <scope>NUCLEOTIDE SEQUENCE</scope>
    <source>
        <strain evidence="1">MA461A</strain>
    </source>
</reference>
<feature type="non-terminal residue" evidence="1">
    <location>
        <position position="1"/>
    </location>
</feature>
<evidence type="ECO:0000313" key="1">
    <source>
        <dbReference type="EMBL" id="CAG8823551.1"/>
    </source>
</evidence>
<accession>A0ACA9S3X2</accession>
<organism evidence="1 2">
    <name type="scientific">Racocetra persica</name>
    <dbReference type="NCBI Taxonomy" id="160502"/>
    <lineage>
        <taxon>Eukaryota</taxon>
        <taxon>Fungi</taxon>
        <taxon>Fungi incertae sedis</taxon>
        <taxon>Mucoromycota</taxon>
        <taxon>Glomeromycotina</taxon>
        <taxon>Glomeromycetes</taxon>
        <taxon>Diversisporales</taxon>
        <taxon>Gigasporaceae</taxon>
        <taxon>Racocetra</taxon>
    </lineage>
</organism>
<feature type="non-terminal residue" evidence="1">
    <location>
        <position position="44"/>
    </location>
</feature>
<evidence type="ECO:0000313" key="2">
    <source>
        <dbReference type="Proteomes" id="UP000789920"/>
    </source>
</evidence>
<proteinExistence type="predicted"/>
<comment type="caution">
    <text evidence="1">The sequence shown here is derived from an EMBL/GenBank/DDBJ whole genome shotgun (WGS) entry which is preliminary data.</text>
</comment>
<keyword evidence="2" id="KW-1185">Reference proteome</keyword>
<protein>
    <submittedName>
        <fullName evidence="1">10590_t:CDS:1</fullName>
    </submittedName>
</protein>